<comment type="function">
    <text evidence="4">Required for maturation of ribosomal RNAs and formation of the large ribosomal subunit.</text>
</comment>
<feature type="region of interest" description="Disordered" evidence="5">
    <location>
        <begin position="522"/>
        <end position="611"/>
    </location>
</feature>
<organism evidence="8">
    <name type="scientific">Salpingoeca rosetta (strain ATCC 50818 / BSB-021)</name>
    <dbReference type="NCBI Taxonomy" id="946362"/>
    <lineage>
        <taxon>Eukaryota</taxon>
        <taxon>Choanoflagellata</taxon>
        <taxon>Craspedida</taxon>
        <taxon>Salpingoecidae</taxon>
        <taxon>Salpingoeca</taxon>
    </lineage>
</organism>
<sequence>MGRMKKKGQAGTAVQYMTRSAALRKLQLNLADFRRLCILKGIYPRDPANKKKLPGARAHRTYYFTKDIKYLAHEPLIDKFRELKVFSRKLQKALAKGQPGMAKSLREQEPEVKIDHIVRERYPSFVDALRDLDDCLCMIFLFANFPQHKDIQSATVTKCRRFSQEFMYYVILTRSLRKVFLSIKGIYYQAEIMGQTITWIVPYKFATEITPDIDLRVMSVFLTFYTKLMGFVNFKLFHDLALEYPPQVDEKKLKSDVGLSCLVFSAADAAAATAASKLLAEQDAQATLDEFPEQMAGGDEWVQGHEELKKKREDMKKFTHLFDGMFFFLSREVPKDALEFAIRSFGGQVSWESMGGLAPGPFEADDKRITHHIVDRPKLSTVFDGRHYVQPQWVFDCINAHQLLPTSEYKPGSILPAHLSPFASETEDDYIPPERQRQLDRLRRLEAAGKKGDDDEEEVAEIEDIEDEVEDEEDEGEYDQPQPAKKAKKISLKNLDDDEIHRQELEAELRGEDITSEIKAHAEMKKKKATKAKAQQALQEDLDKKRMMKMVMSNKRRRLYSKILSDKKKKQDRVNHLAKKRRAHDRREAEKKQQQQKQQTSNRKKKAAAAK</sequence>
<dbReference type="AlphaFoldDB" id="F2U0K9"/>
<evidence type="ECO:0000256" key="1">
    <source>
        <dbReference type="ARBA" id="ARBA00022517"/>
    </source>
</evidence>
<dbReference type="GO" id="GO:0070545">
    <property type="term" value="C:PeBoW complex"/>
    <property type="evidence" value="ECO:0007669"/>
    <property type="project" value="TreeGrafter"/>
</dbReference>
<dbReference type="OrthoDB" id="10264910at2759"/>
<feature type="compositionally biased region" description="Basic residues" evidence="5">
    <location>
        <begin position="567"/>
        <end position="584"/>
    </location>
</feature>
<dbReference type="GO" id="GO:0005654">
    <property type="term" value="C:nucleoplasm"/>
    <property type="evidence" value="ECO:0007669"/>
    <property type="project" value="UniProtKB-SubCell"/>
</dbReference>
<evidence type="ECO:0000313" key="8">
    <source>
        <dbReference type="Proteomes" id="UP000007799"/>
    </source>
</evidence>
<protein>
    <recommendedName>
        <fullName evidence="4">Pescadillo homolog</fullName>
    </recommendedName>
</protein>
<dbReference type="Pfam" id="PF16589">
    <property type="entry name" value="BRCT_2"/>
    <property type="match status" value="1"/>
</dbReference>
<dbReference type="InterPro" id="IPR010613">
    <property type="entry name" value="PES"/>
</dbReference>
<dbReference type="HAMAP" id="MF_03028">
    <property type="entry name" value="Pescadillo"/>
    <property type="match status" value="1"/>
</dbReference>
<dbReference type="FunCoup" id="F2U0K9">
    <property type="interactions" value="1694"/>
</dbReference>
<evidence type="ECO:0000256" key="2">
    <source>
        <dbReference type="ARBA" id="ARBA00022552"/>
    </source>
</evidence>
<dbReference type="InParanoid" id="F2U0K9"/>
<dbReference type="SMART" id="SM00292">
    <property type="entry name" value="BRCT"/>
    <property type="match status" value="1"/>
</dbReference>
<keyword evidence="2 4" id="KW-0698">rRNA processing</keyword>
<feature type="domain" description="BRCT" evidence="6">
    <location>
        <begin position="317"/>
        <end position="411"/>
    </location>
</feature>
<evidence type="ECO:0000256" key="3">
    <source>
        <dbReference type="ARBA" id="ARBA00023242"/>
    </source>
</evidence>
<keyword evidence="1 4" id="KW-0690">Ribosome biogenesis</keyword>
<accession>F2U0K9</accession>
<dbReference type="CDD" id="cd17709">
    <property type="entry name" value="BRCT_pescadillo_like"/>
    <property type="match status" value="1"/>
</dbReference>
<proteinExistence type="inferred from homology"/>
<keyword evidence="3 4" id="KW-0539">Nucleus</keyword>
<feature type="compositionally biased region" description="Acidic residues" evidence="5">
    <location>
        <begin position="454"/>
        <end position="478"/>
    </location>
</feature>
<dbReference type="EMBL" id="GL832958">
    <property type="protein sequence ID" value="EGD80937.1"/>
    <property type="molecule type" value="Genomic_DNA"/>
</dbReference>
<dbReference type="GO" id="GO:0000466">
    <property type="term" value="P:maturation of 5.8S rRNA from tricistronic rRNA transcript (SSU-rRNA, 5.8S rRNA, LSU-rRNA)"/>
    <property type="evidence" value="ECO:0007669"/>
    <property type="project" value="UniProtKB-UniRule"/>
</dbReference>
<dbReference type="GO" id="GO:0000463">
    <property type="term" value="P:maturation of LSU-rRNA from tricistronic rRNA transcript (SSU-rRNA, 5.8S rRNA, LSU-rRNA)"/>
    <property type="evidence" value="ECO:0007669"/>
    <property type="project" value="UniProtKB-UniRule"/>
</dbReference>
<dbReference type="PANTHER" id="PTHR12221">
    <property type="entry name" value="PESCADILLO - RELATED"/>
    <property type="match status" value="1"/>
</dbReference>
<dbReference type="PANTHER" id="PTHR12221:SF6">
    <property type="entry name" value="PESCADILLO HOMOLOG"/>
    <property type="match status" value="1"/>
</dbReference>
<feature type="region of interest" description="Disordered" evidence="5">
    <location>
        <begin position="447"/>
        <end position="491"/>
    </location>
</feature>
<evidence type="ECO:0000313" key="7">
    <source>
        <dbReference type="EMBL" id="EGD80937.1"/>
    </source>
</evidence>
<dbReference type="RefSeq" id="XP_004997498.1">
    <property type="nucleotide sequence ID" value="XM_004997441.1"/>
</dbReference>
<gene>
    <name evidence="7" type="ORF">PTSG_01520</name>
</gene>
<dbReference type="PROSITE" id="PS50172">
    <property type="entry name" value="BRCT"/>
    <property type="match status" value="1"/>
</dbReference>
<feature type="compositionally biased region" description="Basic residues" evidence="5">
    <location>
        <begin position="602"/>
        <end position="611"/>
    </location>
</feature>
<dbReference type="Pfam" id="PF06732">
    <property type="entry name" value="Pescadillo_N"/>
    <property type="match status" value="1"/>
</dbReference>
<dbReference type="Gene3D" id="3.40.50.10190">
    <property type="entry name" value="BRCT domain"/>
    <property type="match status" value="1"/>
</dbReference>
<dbReference type="GeneID" id="16078093"/>
<dbReference type="OMA" id="QKVTWIV"/>
<evidence type="ECO:0000256" key="4">
    <source>
        <dbReference type="HAMAP-Rule" id="MF_03028"/>
    </source>
</evidence>
<dbReference type="Proteomes" id="UP000007799">
    <property type="component" value="Unassembled WGS sequence"/>
</dbReference>
<name>F2U0K9_SALR5</name>
<evidence type="ECO:0000259" key="6">
    <source>
        <dbReference type="PROSITE" id="PS50172"/>
    </source>
</evidence>
<dbReference type="STRING" id="946362.F2U0K9"/>
<dbReference type="GO" id="GO:0030687">
    <property type="term" value="C:preribosome, large subunit precursor"/>
    <property type="evidence" value="ECO:0007669"/>
    <property type="project" value="UniProtKB-UniRule"/>
</dbReference>
<comment type="subcellular location">
    <subcellularLocation>
        <location evidence="4">Nucleus</location>
        <location evidence="4">Nucleolus</location>
    </subcellularLocation>
    <subcellularLocation>
        <location evidence="4">Nucleus</location>
        <location evidence="4">Nucleoplasm</location>
    </subcellularLocation>
</comment>
<reference evidence="7" key="1">
    <citation type="submission" date="2009-08" db="EMBL/GenBank/DDBJ databases">
        <title>Annotation of Salpingoeca rosetta.</title>
        <authorList>
            <consortium name="The Broad Institute Genome Sequencing Platform"/>
            <person name="Russ C."/>
            <person name="Cuomo C."/>
            <person name="Burger G."/>
            <person name="Gray M.W."/>
            <person name="Holland P.W.H."/>
            <person name="King N."/>
            <person name="Lang F.B.F."/>
            <person name="Roger A.J."/>
            <person name="Ruiz-Trillo I."/>
            <person name="Young S.K."/>
            <person name="Zeng Q."/>
            <person name="Gargeya S."/>
            <person name="Alvarado L."/>
            <person name="Berlin A."/>
            <person name="Chapman S.B."/>
            <person name="Chen Z."/>
            <person name="Freedman E."/>
            <person name="Gellesch M."/>
            <person name="Goldberg J."/>
            <person name="Griggs A."/>
            <person name="Gujja S."/>
            <person name="Heilman E."/>
            <person name="Heiman D."/>
            <person name="Howarth C."/>
            <person name="Mehta T."/>
            <person name="Neiman D."/>
            <person name="Pearson M."/>
            <person name="Roberts A."/>
            <person name="Saif S."/>
            <person name="Shea T."/>
            <person name="Shenoy N."/>
            <person name="Sisk P."/>
            <person name="Stolte C."/>
            <person name="Sykes S."/>
            <person name="White J."/>
            <person name="Yandava C."/>
            <person name="Haas B."/>
            <person name="Nusbaum C."/>
            <person name="Birren B."/>
        </authorList>
    </citation>
    <scope>NUCLEOTIDE SEQUENCE [LARGE SCALE GENOMIC DNA]</scope>
    <source>
        <strain evidence="7">ATCC 50818</strain>
    </source>
</reference>
<evidence type="ECO:0000256" key="5">
    <source>
        <dbReference type="SAM" id="MobiDB-lite"/>
    </source>
</evidence>
<dbReference type="InterPro" id="IPR001357">
    <property type="entry name" value="BRCT_dom"/>
</dbReference>
<dbReference type="FunFam" id="3.40.50.10190:FF:000002">
    <property type="entry name" value="Pescadillo homolog"/>
    <property type="match status" value="1"/>
</dbReference>
<dbReference type="KEGG" id="sre:PTSG_01520"/>
<dbReference type="SUPFAM" id="SSF52113">
    <property type="entry name" value="BRCT domain"/>
    <property type="match status" value="1"/>
</dbReference>
<dbReference type="GO" id="GO:0043021">
    <property type="term" value="F:ribonucleoprotein complex binding"/>
    <property type="evidence" value="ECO:0007669"/>
    <property type="project" value="UniProtKB-UniRule"/>
</dbReference>
<keyword evidence="8" id="KW-1185">Reference proteome</keyword>
<comment type="similarity">
    <text evidence="4">Belongs to the pescadillo family.</text>
</comment>
<dbReference type="eggNOG" id="KOG2481">
    <property type="taxonomic scope" value="Eukaryota"/>
</dbReference>
<dbReference type="InterPro" id="IPR036420">
    <property type="entry name" value="BRCT_dom_sf"/>
</dbReference>
<dbReference type="GO" id="GO:0003723">
    <property type="term" value="F:RNA binding"/>
    <property type="evidence" value="ECO:0007669"/>
    <property type="project" value="TreeGrafter"/>
</dbReference>